<proteinExistence type="inferred from homology"/>
<dbReference type="InterPro" id="IPR050979">
    <property type="entry name" value="LD-transpeptidase"/>
</dbReference>
<dbReference type="InterPro" id="IPR038063">
    <property type="entry name" value="Transpep_catalytic_dom"/>
</dbReference>
<dbReference type="RefSeq" id="WP_003612422.1">
    <property type="nucleotide sequence ID" value="NZ_ADVE02000001.1"/>
</dbReference>
<keyword evidence="6 9" id="KW-0133">Cell shape</keyword>
<evidence type="ECO:0000256" key="8">
    <source>
        <dbReference type="ARBA" id="ARBA00023316"/>
    </source>
</evidence>
<accession>A0A2D2CWB2</accession>
<dbReference type="PANTHER" id="PTHR30582:SF24">
    <property type="entry name" value="L,D-TRANSPEPTIDASE ERFK_SRFK-RELATED"/>
    <property type="match status" value="1"/>
</dbReference>
<evidence type="ECO:0000256" key="1">
    <source>
        <dbReference type="ARBA" id="ARBA00004752"/>
    </source>
</evidence>
<evidence type="ECO:0000256" key="2">
    <source>
        <dbReference type="ARBA" id="ARBA00005992"/>
    </source>
</evidence>
<comment type="similarity">
    <text evidence="2">Belongs to the YkuD family.</text>
</comment>
<protein>
    <submittedName>
        <fullName evidence="11">L,D-transpeptidase</fullName>
    </submittedName>
</protein>
<dbReference type="GO" id="GO:0071972">
    <property type="term" value="F:peptidoglycan L,D-transpeptidase activity"/>
    <property type="evidence" value="ECO:0007669"/>
    <property type="project" value="TreeGrafter"/>
</dbReference>
<dbReference type="PANTHER" id="PTHR30582">
    <property type="entry name" value="L,D-TRANSPEPTIDASE"/>
    <property type="match status" value="1"/>
</dbReference>
<dbReference type="AlphaFoldDB" id="A0A2D2CWB2"/>
<dbReference type="InterPro" id="IPR005490">
    <property type="entry name" value="LD_TPept_cat_dom"/>
</dbReference>
<comment type="pathway">
    <text evidence="1 9">Cell wall biogenesis; peptidoglycan biosynthesis.</text>
</comment>
<dbReference type="GO" id="GO:0005576">
    <property type="term" value="C:extracellular region"/>
    <property type="evidence" value="ECO:0007669"/>
    <property type="project" value="TreeGrafter"/>
</dbReference>
<evidence type="ECO:0000256" key="4">
    <source>
        <dbReference type="ARBA" id="ARBA00022679"/>
    </source>
</evidence>
<dbReference type="EMBL" id="CP023737">
    <property type="protein sequence ID" value="ATQ66949.1"/>
    <property type="molecule type" value="Genomic_DNA"/>
</dbReference>
<dbReference type="PROSITE" id="PS52029">
    <property type="entry name" value="LD_TPASE"/>
    <property type="match status" value="1"/>
</dbReference>
<dbReference type="GO" id="GO:0008360">
    <property type="term" value="P:regulation of cell shape"/>
    <property type="evidence" value="ECO:0007669"/>
    <property type="project" value="UniProtKB-UniRule"/>
</dbReference>
<dbReference type="CDD" id="cd16913">
    <property type="entry name" value="YkuD_like"/>
    <property type="match status" value="1"/>
</dbReference>
<sequence length="187" mass="19959">MLISFVQRFSRISRATGAARGMMAGASLAAGLVALPGTGAARNVVAYNPGVEAGTVVISARQRSLFLVMGNGTAIRYPVAVPKSGKEWSGYAHIDGKYVNPDWVPPTVVKRDHPELPDFIRGGSPHNPMGVRALTLDRNQVAIHGTTHKMRASVGTAASYGCIRMLNEDVVDLYERVNVGTTVVMMP</sequence>
<dbReference type="GO" id="GO:0018104">
    <property type="term" value="P:peptidoglycan-protein cross-linking"/>
    <property type="evidence" value="ECO:0007669"/>
    <property type="project" value="TreeGrafter"/>
</dbReference>
<organism evidence="11 12">
    <name type="scientific">Methylosinus trichosporium (strain ATCC 35070 / NCIMB 11131 / UNIQEM 75 / OB3b)</name>
    <dbReference type="NCBI Taxonomy" id="595536"/>
    <lineage>
        <taxon>Bacteria</taxon>
        <taxon>Pseudomonadati</taxon>
        <taxon>Pseudomonadota</taxon>
        <taxon>Alphaproteobacteria</taxon>
        <taxon>Hyphomicrobiales</taxon>
        <taxon>Methylocystaceae</taxon>
        <taxon>Methylosinus</taxon>
    </lineage>
</organism>
<evidence type="ECO:0000313" key="12">
    <source>
        <dbReference type="Proteomes" id="UP000230709"/>
    </source>
</evidence>
<reference evidence="12" key="1">
    <citation type="submission" date="2017-10" db="EMBL/GenBank/DDBJ databases">
        <title>Completed PacBio SMRT sequence of Methylosinus trichosporium OB3b reveals presence of a third large plasmid.</title>
        <authorList>
            <person name="Charles T.C."/>
            <person name="Lynch M.D.J."/>
            <person name="Heil J.R."/>
            <person name="Cheng J."/>
        </authorList>
    </citation>
    <scope>NUCLEOTIDE SEQUENCE [LARGE SCALE GENOMIC DNA]</scope>
    <source>
        <strain evidence="12">OB3b</strain>
    </source>
</reference>
<keyword evidence="7 9" id="KW-0573">Peptidoglycan synthesis</keyword>
<keyword evidence="5" id="KW-0378">Hydrolase</keyword>
<dbReference type="UniPathway" id="UPA00219"/>
<dbReference type="STRING" id="595536.GCA_000178815_00372"/>
<evidence type="ECO:0000256" key="9">
    <source>
        <dbReference type="PROSITE-ProRule" id="PRU01373"/>
    </source>
</evidence>
<feature type="active site" description="Nucleophile" evidence="9">
    <location>
        <position position="162"/>
    </location>
</feature>
<dbReference type="GO" id="GO:0071555">
    <property type="term" value="P:cell wall organization"/>
    <property type="evidence" value="ECO:0007669"/>
    <property type="project" value="UniProtKB-UniRule"/>
</dbReference>
<evidence type="ECO:0000256" key="5">
    <source>
        <dbReference type="ARBA" id="ARBA00022801"/>
    </source>
</evidence>
<gene>
    <name evidence="11" type="ORF">CQW49_02885</name>
</gene>
<evidence type="ECO:0000256" key="6">
    <source>
        <dbReference type="ARBA" id="ARBA00022960"/>
    </source>
</evidence>
<dbReference type="Proteomes" id="UP000230709">
    <property type="component" value="Chromosome"/>
</dbReference>
<evidence type="ECO:0000313" key="11">
    <source>
        <dbReference type="EMBL" id="ATQ66949.1"/>
    </source>
</evidence>
<evidence type="ECO:0000256" key="7">
    <source>
        <dbReference type="ARBA" id="ARBA00022984"/>
    </source>
</evidence>
<keyword evidence="8 9" id="KW-0961">Cell wall biogenesis/degradation</keyword>
<dbReference type="Pfam" id="PF03734">
    <property type="entry name" value="YkuD"/>
    <property type="match status" value="1"/>
</dbReference>
<evidence type="ECO:0000256" key="3">
    <source>
        <dbReference type="ARBA" id="ARBA00022676"/>
    </source>
</evidence>
<dbReference type="SUPFAM" id="SSF141523">
    <property type="entry name" value="L,D-transpeptidase catalytic domain-like"/>
    <property type="match status" value="1"/>
</dbReference>
<feature type="domain" description="L,D-TPase catalytic" evidence="10">
    <location>
        <begin position="54"/>
        <end position="186"/>
    </location>
</feature>
<keyword evidence="12" id="KW-1185">Reference proteome</keyword>
<keyword evidence="3" id="KW-0328">Glycosyltransferase</keyword>
<dbReference type="GO" id="GO:0016757">
    <property type="term" value="F:glycosyltransferase activity"/>
    <property type="evidence" value="ECO:0007669"/>
    <property type="project" value="UniProtKB-KW"/>
</dbReference>
<name>A0A2D2CWB2_METT3</name>
<dbReference type="Gene3D" id="2.40.440.10">
    <property type="entry name" value="L,D-transpeptidase catalytic domain-like"/>
    <property type="match status" value="1"/>
</dbReference>
<evidence type="ECO:0000259" key="10">
    <source>
        <dbReference type="PROSITE" id="PS52029"/>
    </source>
</evidence>
<keyword evidence="4" id="KW-0808">Transferase</keyword>
<feature type="active site" description="Proton donor/acceptor" evidence="9">
    <location>
        <position position="144"/>
    </location>
</feature>
<dbReference type="KEGG" id="mtw:CQW49_02885"/>